<dbReference type="PANTHER" id="PTHR30537">
    <property type="entry name" value="HTH-TYPE TRANSCRIPTIONAL REGULATOR"/>
    <property type="match status" value="1"/>
</dbReference>
<dbReference type="GO" id="GO:0003700">
    <property type="term" value="F:DNA-binding transcription factor activity"/>
    <property type="evidence" value="ECO:0007669"/>
    <property type="project" value="InterPro"/>
</dbReference>
<dbReference type="InterPro" id="IPR036388">
    <property type="entry name" value="WH-like_DNA-bd_sf"/>
</dbReference>
<dbReference type="SUPFAM" id="SSF46785">
    <property type="entry name" value="Winged helix' DNA-binding domain"/>
    <property type="match status" value="1"/>
</dbReference>
<proteinExistence type="inferred from homology"/>
<evidence type="ECO:0000259" key="8">
    <source>
        <dbReference type="PROSITE" id="PS50931"/>
    </source>
</evidence>
<accession>N6U3K8</accession>
<sequence>MLSIIFSIMRSLAPPCRIATITIKTYCYSASRISSLYSIRLFRITNNRPLFVEVKGHHRMDQLSAMRAFARVVETGNFTRAAAALSMPKATVTTLIQSLEAHLHAKLLNRTTRRVMVTTDGALYYERAIQILSEIEELDGSISNSQSLPGGRLRVEMAGAFAEKIVMPALCDFHQRYPDIHIDLGVGDRLVDYLAENVDCALRAGMPSDQSLIARRVGEMHFVTCASPLYIEKHGVPERPENLETSHHAVCYFRSQTGRTVPFVFERGNESLEISPRYILSVNDGRSYIHAALTGLGIAQVPSFMARDALARGDLVPVLSGWTRPVMPMHIVYPPNRHLSNKVRVFVDWLAKLLVTARVGEA</sequence>
<dbReference type="EMBL" id="AQHN01000056">
    <property type="protein sequence ID" value="ENN87209.1"/>
    <property type="molecule type" value="Genomic_DNA"/>
</dbReference>
<dbReference type="PANTHER" id="PTHR30537:SF17">
    <property type="entry name" value="LYSR-FAMILY REGULATORY PROTEIN"/>
    <property type="match status" value="1"/>
</dbReference>
<evidence type="ECO:0000256" key="4">
    <source>
        <dbReference type="ARBA" id="ARBA00023163"/>
    </source>
</evidence>
<keyword evidence="3" id="KW-0238">DNA-binding</keyword>
<dbReference type="GO" id="GO:0043565">
    <property type="term" value="F:sequence-specific DNA binding"/>
    <property type="evidence" value="ECO:0007669"/>
    <property type="project" value="TreeGrafter"/>
</dbReference>
<dbReference type="CDD" id="cd08472">
    <property type="entry name" value="PBP2_CrgA_like_3"/>
    <property type="match status" value="1"/>
</dbReference>
<evidence type="ECO:0000313" key="10">
    <source>
        <dbReference type="Proteomes" id="UP000012429"/>
    </source>
</evidence>
<comment type="caution">
    <text evidence="9">The sequence shown here is derived from an EMBL/GenBank/DDBJ whole genome shotgun (WGS) entry which is preliminary data.</text>
</comment>
<evidence type="ECO:0000256" key="6">
    <source>
        <dbReference type="ARBA" id="ARBA00067332"/>
    </source>
</evidence>
<dbReference type="SUPFAM" id="SSF53850">
    <property type="entry name" value="Periplasmic binding protein-like II"/>
    <property type="match status" value="1"/>
</dbReference>
<dbReference type="Gene3D" id="1.10.10.10">
    <property type="entry name" value="Winged helix-like DNA-binding domain superfamily/Winged helix DNA-binding domain"/>
    <property type="match status" value="1"/>
</dbReference>
<evidence type="ECO:0000313" key="9">
    <source>
        <dbReference type="EMBL" id="ENN87209.1"/>
    </source>
</evidence>
<dbReference type="PATRIC" id="fig|363754.4.peg.2571"/>
<reference evidence="9 10" key="1">
    <citation type="journal article" date="2012" name="BMC Genomics">
        <title>Genomic basis of broad host range and environmental adaptability of Rhizobium tropici CIAT 899 and Rhizobium sp. PRF 81 which are used in inoculants for common bean (Phaseolus vulgaris L.).</title>
        <authorList>
            <person name="Ormeno-Orrillo E."/>
            <person name="Menna P."/>
            <person name="Almeida L.G."/>
            <person name="Ollero F.J."/>
            <person name="Nicolas M.F."/>
            <person name="Pains Rodrigues E."/>
            <person name="Shigueyoshi Nakatani A."/>
            <person name="Silva Batista J.S."/>
            <person name="Oliveira Chueire L.M."/>
            <person name="Souza R.C."/>
            <person name="Ribeiro Vasconcelos A.T."/>
            <person name="Megias M."/>
            <person name="Hungria M."/>
            <person name="Martinez-Romero E."/>
        </authorList>
    </citation>
    <scope>NUCLEOTIDE SEQUENCE [LARGE SCALE GENOMIC DNA]</scope>
    <source>
        <strain evidence="9 10">PRF 81</strain>
    </source>
</reference>
<dbReference type="InterPro" id="IPR005119">
    <property type="entry name" value="LysR_subst-bd"/>
</dbReference>
<dbReference type="GO" id="GO:0006351">
    <property type="term" value="P:DNA-templated transcription"/>
    <property type="evidence" value="ECO:0007669"/>
    <property type="project" value="TreeGrafter"/>
</dbReference>
<name>N6U3K8_9HYPH</name>
<dbReference type="Gene3D" id="3.40.190.10">
    <property type="entry name" value="Periplasmic binding protein-like II"/>
    <property type="match status" value="2"/>
</dbReference>
<keyword evidence="10" id="KW-1185">Reference proteome</keyword>
<comment type="function">
    <text evidence="5">Transcriptional regulator of the ttuABCDE tartrate utilization operon.</text>
</comment>
<keyword evidence="2" id="KW-0805">Transcription regulation</keyword>
<keyword evidence="4" id="KW-0804">Transcription</keyword>
<dbReference type="Proteomes" id="UP000012429">
    <property type="component" value="Unassembled WGS sequence"/>
</dbReference>
<evidence type="ECO:0000256" key="1">
    <source>
        <dbReference type="ARBA" id="ARBA00009437"/>
    </source>
</evidence>
<gene>
    <name evidence="9" type="ORF">RHSP_24528</name>
</gene>
<organism evidence="9 10">
    <name type="scientific">Rhizobium freirei PRF 81</name>
    <dbReference type="NCBI Taxonomy" id="363754"/>
    <lineage>
        <taxon>Bacteria</taxon>
        <taxon>Pseudomonadati</taxon>
        <taxon>Pseudomonadota</taxon>
        <taxon>Alphaproteobacteria</taxon>
        <taxon>Hyphomicrobiales</taxon>
        <taxon>Rhizobiaceae</taxon>
        <taxon>Rhizobium/Agrobacterium group</taxon>
        <taxon>Rhizobium</taxon>
    </lineage>
</organism>
<dbReference type="Pfam" id="PF00126">
    <property type="entry name" value="HTH_1"/>
    <property type="match status" value="1"/>
</dbReference>
<protein>
    <recommendedName>
        <fullName evidence="6">HTH-type transcriptional regulator TtuA</fullName>
    </recommendedName>
    <alternativeName>
        <fullName evidence="7">Tartrate utilization transcriptional regulator</fullName>
    </alternativeName>
</protein>
<dbReference type="AlphaFoldDB" id="N6U3K8"/>
<dbReference type="Pfam" id="PF03466">
    <property type="entry name" value="LysR_substrate"/>
    <property type="match status" value="1"/>
</dbReference>
<evidence type="ECO:0000256" key="2">
    <source>
        <dbReference type="ARBA" id="ARBA00023015"/>
    </source>
</evidence>
<evidence type="ECO:0000256" key="5">
    <source>
        <dbReference type="ARBA" id="ARBA00054626"/>
    </source>
</evidence>
<dbReference type="InterPro" id="IPR058163">
    <property type="entry name" value="LysR-type_TF_proteobact-type"/>
</dbReference>
<dbReference type="STRING" id="363754.RHSP_24528"/>
<evidence type="ECO:0000256" key="3">
    <source>
        <dbReference type="ARBA" id="ARBA00023125"/>
    </source>
</evidence>
<dbReference type="InterPro" id="IPR036390">
    <property type="entry name" value="WH_DNA-bd_sf"/>
</dbReference>
<dbReference type="InterPro" id="IPR000847">
    <property type="entry name" value="LysR_HTH_N"/>
</dbReference>
<evidence type="ECO:0000256" key="7">
    <source>
        <dbReference type="ARBA" id="ARBA00083243"/>
    </source>
</evidence>
<dbReference type="FunFam" id="1.10.10.10:FF:000001">
    <property type="entry name" value="LysR family transcriptional regulator"/>
    <property type="match status" value="1"/>
</dbReference>
<comment type="similarity">
    <text evidence="1">Belongs to the LysR transcriptional regulatory family.</text>
</comment>
<dbReference type="PROSITE" id="PS50931">
    <property type="entry name" value="HTH_LYSR"/>
    <property type="match status" value="1"/>
</dbReference>
<feature type="domain" description="HTH lysR-type" evidence="8">
    <location>
        <begin position="61"/>
        <end position="118"/>
    </location>
</feature>